<dbReference type="PANTHER" id="PTHR33608">
    <property type="entry name" value="BLL2464 PROTEIN"/>
    <property type="match status" value="1"/>
</dbReference>
<dbReference type="PATRIC" id="fig|883158.3.peg.1381"/>
<keyword evidence="4" id="KW-1185">Reference proteome</keyword>
<dbReference type="Pfam" id="PF01882">
    <property type="entry name" value="DUF58"/>
    <property type="match status" value="1"/>
</dbReference>
<gene>
    <name evidence="3" type="ORF">HMPREF9140_01387</name>
</gene>
<sequence>MFLTRRFYIVLAAITIVTALGFAFPPLFGVGKFMLLLLAAALLADILMLFHKKGITARRDCADRFSNGDDNTIRIIISNSFALRLSAIIIDEAPVIFQRRNIKYHLPLPAKTTSETSYSLRPVVRGTYHFGRLRIFVRTPLTLVERRYTQAEEKEVKVYPSFLMLNHYELLAMSNNLLEMGIKRIRRVGNNTEFEQIKAYVPGDEYRTINWKASARRHELMVNVYRDERSQRIYSVIDKGRVMQQAFDKMTLLDYSINAALVLSHIAIRKDDKAGLITFAEKVDTMLAPSSRPTQMQHILEALYAEQTSFGETDFSALCTNINRSISKRSLLILYTNFSGLGSLHRQLAYLKLLNNRHRLLVVFFEDAELQTYISSDKQTTEDYYRHVIAEKFAYEQRLIVSTLQQHGILSLLTTPKNLSVDVINKYIELKQRQILS</sequence>
<dbReference type="InterPro" id="IPR036465">
    <property type="entry name" value="vWFA_dom_sf"/>
</dbReference>
<dbReference type="eggNOG" id="COG1721">
    <property type="taxonomic scope" value="Bacteria"/>
</dbReference>
<dbReference type="STRING" id="883158.HMPREF9140_01387"/>
<dbReference type="AlphaFoldDB" id="H1Q399"/>
<evidence type="ECO:0000313" key="3">
    <source>
        <dbReference type="EMBL" id="EHO69513.1"/>
    </source>
</evidence>
<dbReference type="EMBL" id="AGWK01000037">
    <property type="protein sequence ID" value="EHO69513.1"/>
    <property type="molecule type" value="Genomic_DNA"/>
</dbReference>
<evidence type="ECO:0000313" key="4">
    <source>
        <dbReference type="Proteomes" id="UP000016023"/>
    </source>
</evidence>
<protein>
    <recommendedName>
        <fullName evidence="2">DUF58 domain-containing protein</fullName>
    </recommendedName>
</protein>
<dbReference type="HOGENOM" id="CLU_048408_0_0_10"/>
<feature type="domain" description="DUF58" evidence="2">
    <location>
        <begin position="197"/>
        <end position="364"/>
    </location>
</feature>
<dbReference type="Proteomes" id="UP000016023">
    <property type="component" value="Unassembled WGS sequence"/>
</dbReference>
<keyword evidence="1" id="KW-0812">Transmembrane</keyword>
<name>H1Q399_9BACT</name>
<organism evidence="3 4">
    <name type="scientific">Prevotella micans F0438</name>
    <dbReference type="NCBI Taxonomy" id="883158"/>
    <lineage>
        <taxon>Bacteria</taxon>
        <taxon>Pseudomonadati</taxon>
        <taxon>Bacteroidota</taxon>
        <taxon>Bacteroidia</taxon>
        <taxon>Bacteroidales</taxon>
        <taxon>Prevotellaceae</taxon>
        <taxon>Prevotella</taxon>
    </lineage>
</organism>
<dbReference type="SUPFAM" id="SSF53300">
    <property type="entry name" value="vWA-like"/>
    <property type="match status" value="1"/>
</dbReference>
<feature type="transmembrane region" description="Helical" evidence="1">
    <location>
        <begin position="33"/>
        <end position="50"/>
    </location>
</feature>
<dbReference type="InterPro" id="IPR002881">
    <property type="entry name" value="DUF58"/>
</dbReference>
<evidence type="ECO:0000259" key="2">
    <source>
        <dbReference type="Pfam" id="PF01882"/>
    </source>
</evidence>
<evidence type="ECO:0000256" key="1">
    <source>
        <dbReference type="SAM" id="Phobius"/>
    </source>
</evidence>
<dbReference type="RefSeq" id="WP_006952851.1">
    <property type="nucleotide sequence ID" value="NZ_JH594522.1"/>
</dbReference>
<dbReference type="PANTHER" id="PTHR33608:SF3">
    <property type="entry name" value="SLR2013 PROTEIN"/>
    <property type="match status" value="1"/>
</dbReference>
<reference evidence="3 4" key="1">
    <citation type="submission" date="2011-12" db="EMBL/GenBank/DDBJ databases">
        <title>The Genome Sequence of Prevotella micans F0438.</title>
        <authorList>
            <consortium name="The Broad Institute Genome Sequencing Platform"/>
            <person name="Earl A."/>
            <person name="Ward D."/>
            <person name="Feldgarden M."/>
            <person name="Gevers D."/>
            <person name="Izard J."/>
            <person name="Baranova O.V."/>
            <person name="Blanton J.M."/>
            <person name="Wade W.G."/>
            <person name="Dewhirst F.E."/>
            <person name="Young S.K."/>
            <person name="Zeng Q."/>
            <person name="Gargeya S."/>
            <person name="Fitzgerald M."/>
            <person name="Haas B."/>
            <person name="Abouelleil A."/>
            <person name="Alvarado L."/>
            <person name="Arachchi H.M."/>
            <person name="Berlin A."/>
            <person name="Chapman S.B."/>
            <person name="Gearin G."/>
            <person name="Goldberg J."/>
            <person name="Griggs A."/>
            <person name="Gujja S."/>
            <person name="Hansen M."/>
            <person name="Heiman D."/>
            <person name="Howarth C."/>
            <person name="Larimer J."/>
            <person name="Lui A."/>
            <person name="MacDonald P.J.P."/>
            <person name="McCowen C."/>
            <person name="Montmayeur A."/>
            <person name="Murphy C."/>
            <person name="Neiman D."/>
            <person name="Pearson M."/>
            <person name="Priest M."/>
            <person name="Roberts A."/>
            <person name="Saif S."/>
            <person name="Shea T."/>
            <person name="Sisk P."/>
            <person name="Stolte C."/>
            <person name="Sykes S."/>
            <person name="Wortman J."/>
            <person name="Nusbaum C."/>
            <person name="Birren B."/>
        </authorList>
    </citation>
    <scope>NUCLEOTIDE SEQUENCE [LARGE SCALE GENOMIC DNA]</scope>
    <source>
        <strain evidence="3 4">F0438</strain>
    </source>
</reference>
<feature type="transmembrane region" description="Helical" evidence="1">
    <location>
        <begin position="7"/>
        <end position="27"/>
    </location>
</feature>
<accession>H1Q399</accession>
<comment type="caution">
    <text evidence="3">The sequence shown here is derived from an EMBL/GenBank/DDBJ whole genome shotgun (WGS) entry which is preliminary data.</text>
</comment>
<keyword evidence="1" id="KW-0472">Membrane</keyword>
<proteinExistence type="predicted"/>
<keyword evidence="1" id="KW-1133">Transmembrane helix</keyword>